<dbReference type="Proteomes" id="UP000016412">
    <property type="component" value="Unassembled WGS sequence"/>
</dbReference>
<dbReference type="PANTHER" id="PTHR11138">
    <property type="entry name" value="METHIONYL-TRNA FORMYLTRANSFERASE"/>
    <property type="match status" value="1"/>
</dbReference>
<dbReference type="InterPro" id="IPR005793">
    <property type="entry name" value="Formyl_trans_C"/>
</dbReference>
<keyword evidence="5 8" id="KW-0808">Transferase</keyword>
<feature type="domain" description="Formyl transferase N-terminal" evidence="9">
    <location>
        <begin position="4"/>
        <end position="169"/>
    </location>
</feature>
<dbReference type="NCBIfam" id="TIGR00460">
    <property type="entry name" value="fmt"/>
    <property type="match status" value="1"/>
</dbReference>
<evidence type="ECO:0000259" key="10">
    <source>
        <dbReference type="Pfam" id="PF02911"/>
    </source>
</evidence>
<evidence type="ECO:0000256" key="1">
    <source>
        <dbReference type="ARBA" id="ARBA00002606"/>
    </source>
</evidence>
<dbReference type="Proteomes" id="UP000016646">
    <property type="component" value="Unassembled WGS sequence"/>
</dbReference>
<dbReference type="HAMAP" id="MF_00182">
    <property type="entry name" value="Formyl_trans"/>
    <property type="match status" value="1"/>
</dbReference>
<comment type="catalytic activity">
    <reaction evidence="7 8">
        <text>L-methionyl-tRNA(fMet) + (6R)-10-formyltetrahydrofolate = N-formyl-L-methionyl-tRNA(fMet) + (6S)-5,6,7,8-tetrahydrofolate + H(+)</text>
        <dbReference type="Rhea" id="RHEA:24380"/>
        <dbReference type="Rhea" id="RHEA-COMP:9952"/>
        <dbReference type="Rhea" id="RHEA-COMP:9953"/>
        <dbReference type="ChEBI" id="CHEBI:15378"/>
        <dbReference type="ChEBI" id="CHEBI:57453"/>
        <dbReference type="ChEBI" id="CHEBI:78530"/>
        <dbReference type="ChEBI" id="CHEBI:78844"/>
        <dbReference type="ChEBI" id="CHEBI:195366"/>
        <dbReference type="EC" id="2.1.2.9"/>
    </reaction>
</comment>
<reference evidence="13 14" key="1">
    <citation type="submission" date="2013-08" db="EMBL/GenBank/DDBJ databases">
        <authorList>
            <person name="Durkin A.S."/>
            <person name="Haft D.R."/>
            <person name="McCorrison J."/>
            <person name="Torralba M."/>
            <person name="Gillis M."/>
            <person name="Haft D.H."/>
            <person name="Methe B."/>
            <person name="Sutton G."/>
            <person name="Nelson K.E."/>
        </authorList>
    </citation>
    <scope>NUCLEOTIDE SEQUENCE [LARGE SCALE GENOMIC DNA]</scope>
    <source>
        <strain evidence="12 14">ATCC 35536</strain>
        <strain evidence="11 13">VPI DR56BR1116</strain>
    </source>
</reference>
<dbReference type="EMBL" id="AVQI01000084">
    <property type="protein sequence ID" value="ERJ97655.1"/>
    <property type="molecule type" value="Genomic_DNA"/>
</dbReference>
<dbReference type="PANTHER" id="PTHR11138:SF5">
    <property type="entry name" value="METHIONYL-TRNA FORMYLTRANSFERASE, MITOCHONDRIAL"/>
    <property type="match status" value="1"/>
</dbReference>
<evidence type="ECO:0000256" key="6">
    <source>
        <dbReference type="ARBA" id="ARBA00022917"/>
    </source>
</evidence>
<evidence type="ECO:0000313" key="13">
    <source>
        <dbReference type="Proteomes" id="UP000016412"/>
    </source>
</evidence>
<protein>
    <recommendedName>
        <fullName evidence="4 8">Methionyl-tRNA formyltransferase</fullName>
        <ecNumber evidence="3 8">2.1.2.9</ecNumber>
    </recommendedName>
</protein>
<feature type="domain" description="Formyl transferase C-terminal" evidence="10">
    <location>
        <begin position="207"/>
        <end position="318"/>
    </location>
</feature>
<dbReference type="Gene3D" id="3.40.50.170">
    <property type="entry name" value="Formyl transferase, N-terminal domain"/>
    <property type="match status" value="1"/>
</dbReference>
<dbReference type="InterPro" id="IPR036477">
    <property type="entry name" value="Formyl_transf_N_sf"/>
</dbReference>
<dbReference type="SUPFAM" id="SSF53328">
    <property type="entry name" value="Formyltransferase"/>
    <property type="match status" value="1"/>
</dbReference>
<proteinExistence type="inferred from homology"/>
<dbReference type="STRING" id="1125725.HMPREF1325_2622"/>
<feature type="binding site" evidence="8">
    <location>
        <begin position="111"/>
        <end position="114"/>
    </location>
    <ligand>
        <name>(6S)-5,6,7,8-tetrahydrofolate</name>
        <dbReference type="ChEBI" id="CHEBI:57453"/>
    </ligand>
</feature>
<evidence type="ECO:0000256" key="8">
    <source>
        <dbReference type="HAMAP-Rule" id="MF_00182"/>
    </source>
</evidence>
<keyword evidence="6 8" id="KW-0648">Protein biosynthesis</keyword>
<dbReference type="AlphaFoldDB" id="U2KZX7"/>
<dbReference type="CDD" id="cd08704">
    <property type="entry name" value="Met_tRNA_FMT_C"/>
    <property type="match status" value="1"/>
</dbReference>
<comment type="function">
    <text evidence="1 8">Attaches a formyl group to the free amino group of methionyl-tRNA(fMet). The formyl group appears to play a dual role in the initiator identity of N-formylmethionyl-tRNA by promoting its recognition by IF2 and preventing the misappropriation of this tRNA by the elongation apparatus.</text>
</comment>
<dbReference type="InterPro" id="IPR005794">
    <property type="entry name" value="Fmt"/>
</dbReference>
<dbReference type="GO" id="GO:0005829">
    <property type="term" value="C:cytosol"/>
    <property type="evidence" value="ECO:0007669"/>
    <property type="project" value="TreeGrafter"/>
</dbReference>
<evidence type="ECO:0000313" key="12">
    <source>
        <dbReference type="EMBL" id="ERJ97655.1"/>
    </source>
</evidence>
<evidence type="ECO:0000256" key="3">
    <source>
        <dbReference type="ARBA" id="ARBA00012261"/>
    </source>
</evidence>
<dbReference type="Gene3D" id="3.10.25.10">
    <property type="entry name" value="Formyl transferase, C-terminal domain"/>
    <property type="match status" value="1"/>
</dbReference>
<evidence type="ECO:0000256" key="7">
    <source>
        <dbReference type="ARBA" id="ARBA00048558"/>
    </source>
</evidence>
<dbReference type="InterPro" id="IPR037022">
    <property type="entry name" value="Formyl_trans_C_sf"/>
</dbReference>
<accession>U2KZX7</accession>
<evidence type="ECO:0000313" key="11">
    <source>
        <dbReference type="EMBL" id="ERF60370.1"/>
    </source>
</evidence>
<evidence type="ECO:0000256" key="5">
    <source>
        <dbReference type="ARBA" id="ARBA00022679"/>
    </source>
</evidence>
<dbReference type="EC" id="2.1.2.9" evidence="3 8"/>
<dbReference type="InterPro" id="IPR011034">
    <property type="entry name" value="Formyl_transferase-like_C_sf"/>
</dbReference>
<dbReference type="InterPro" id="IPR041711">
    <property type="entry name" value="Met-tRNA-FMT_N"/>
</dbReference>
<evidence type="ECO:0000259" key="9">
    <source>
        <dbReference type="Pfam" id="PF00551"/>
    </source>
</evidence>
<dbReference type="EMBL" id="AUZJ01000043">
    <property type="protein sequence ID" value="ERF60370.1"/>
    <property type="molecule type" value="Genomic_DNA"/>
</dbReference>
<evidence type="ECO:0000256" key="2">
    <source>
        <dbReference type="ARBA" id="ARBA00010699"/>
    </source>
</evidence>
<dbReference type="InterPro" id="IPR002376">
    <property type="entry name" value="Formyl_transf_N"/>
</dbReference>
<dbReference type="GO" id="GO:0004479">
    <property type="term" value="F:methionyl-tRNA formyltransferase activity"/>
    <property type="evidence" value="ECO:0007669"/>
    <property type="project" value="UniProtKB-UniRule"/>
</dbReference>
<comment type="similarity">
    <text evidence="2 8">Belongs to the Fmt family.</text>
</comment>
<name>U2KZX7_TRESO</name>
<organism evidence="11 13">
    <name type="scientific">Treponema socranskii subsp. socranskii VPI DR56BR1116 = ATCC 35536</name>
    <dbReference type="NCBI Taxonomy" id="1125725"/>
    <lineage>
        <taxon>Bacteria</taxon>
        <taxon>Pseudomonadati</taxon>
        <taxon>Spirochaetota</taxon>
        <taxon>Spirochaetia</taxon>
        <taxon>Spirochaetales</taxon>
        <taxon>Treponemataceae</taxon>
        <taxon>Treponema</taxon>
    </lineage>
</organism>
<comment type="caution">
    <text evidence="11">The sequence shown here is derived from an EMBL/GenBank/DDBJ whole genome shotgun (WGS) entry which is preliminary data.</text>
</comment>
<dbReference type="Pfam" id="PF02911">
    <property type="entry name" value="Formyl_trans_C"/>
    <property type="match status" value="1"/>
</dbReference>
<dbReference type="CDD" id="cd08646">
    <property type="entry name" value="FMT_core_Met-tRNA-FMT_N"/>
    <property type="match status" value="1"/>
</dbReference>
<sequence length="327" mass="34740">MIRVLYAGSPEASAKTLSLLFDGADGYEIAGVLTNPPSAQGRHKTPVPTPVARFAEEHGIPLFTPEHLDAASREKIIGIRPDILVCFAYGHIFGPKFLSLFPFGAVNLHPSLLPKYRGPAPVNAAILNRDVETAVTVQTISLAMDEGDILAQEAVELDGSETAGALLDHCAILGAGSIKKLLGECAANGKLPDGKKQTGEASYTKIITKDDCRIDWMKTAAEIDAKIRAYFPEPGAWTEENGAPLKILSARTVEDEKPPMTKAAASEGNAAAVLPGTVLSFNKERGIFIQTGSGILAVTELQRQGKKALDAPSFINGARNFIGTVLR</sequence>
<dbReference type="InterPro" id="IPR044135">
    <property type="entry name" value="Met-tRNA-FMT_C"/>
</dbReference>
<dbReference type="PATRIC" id="fig|1125725.3.peg.1796"/>
<evidence type="ECO:0000256" key="4">
    <source>
        <dbReference type="ARBA" id="ARBA00016014"/>
    </source>
</evidence>
<evidence type="ECO:0000313" key="14">
    <source>
        <dbReference type="Proteomes" id="UP000016646"/>
    </source>
</evidence>
<dbReference type="SUPFAM" id="SSF50486">
    <property type="entry name" value="FMT C-terminal domain-like"/>
    <property type="match status" value="1"/>
</dbReference>
<keyword evidence="14" id="KW-1185">Reference proteome</keyword>
<dbReference type="OrthoDB" id="9802815at2"/>
<gene>
    <name evidence="8 11" type="primary">fmt</name>
    <name evidence="12" type="ORF">HMPREF0860_0408</name>
    <name evidence="11" type="ORF">HMPREF1325_2622</name>
</gene>
<dbReference type="Pfam" id="PF00551">
    <property type="entry name" value="Formyl_trans_N"/>
    <property type="match status" value="1"/>
</dbReference>
<dbReference type="eggNOG" id="COG0223">
    <property type="taxonomic scope" value="Bacteria"/>
</dbReference>